<dbReference type="SMART" id="SM00606">
    <property type="entry name" value="CBD_IV"/>
    <property type="match status" value="1"/>
</dbReference>
<organism evidence="12 13">
    <name type="scientific">Rhizocola hellebori</name>
    <dbReference type="NCBI Taxonomy" id="1392758"/>
    <lineage>
        <taxon>Bacteria</taxon>
        <taxon>Bacillati</taxon>
        <taxon>Actinomycetota</taxon>
        <taxon>Actinomycetes</taxon>
        <taxon>Micromonosporales</taxon>
        <taxon>Micromonosporaceae</taxon>
        <taxon>Rhizocola</taxon>
    </lineage>
</organism>
<reference evidence="12" key="1">
    <citation type="submission" date="2021-01" db="EMBL/GenBank/DDBJ databases">
        <title>Whole genome shotgun sequence of Rhizocola hellebori NBRC 109834.</title>
        <authorList>
            <person name="Komaki H."/>
            <person name="Tamura T."/>
        </authorList>
    </citation>
    <scope>NUCLEOTIDE SEQUENCE</scope>
    <source>
        <strain evidence="12">NBRC 109834</strain>
    </source>
</reference>
<dbReference type="InterPro" id="IPR000421">
    <property type="entry name" value="FA58C"/>
</dbReference>
<evidence type="ECO:0000256" key="8">
    <source>
        <dbReference type="SAM" id="SignalP"/>
    </source>
</evidence>
<dbReference type="SUPFAM" id="SSF49299">
    <property type="entry name" value="PKD domain"/>
    <property type="match status" value="1"/>
</dbReference>
<gene>
    <name evidence="12" type="ORF">Rhe02_57210</name>
</gene>
<dbReference type="RefSeq" id="WP_203911430.1">
    <property type="nucleotide sequence ID" value="NZ_BONY01000038.1"/>
</dbReference>
<dbReference type="InterPro" id="IPR011042">
    <property type="entry name" value="6-blade_b-propeller_TolB-like"/>
</dbReference>
<dbReference type="Pfam" id="PF00754">
    <property type="entry name" value="F5_F8_type_C"/>
    <property type="match status" value="2"/>
</dbReference>
<evidence type="ECO:0000256" key="5">
    <source>
        <dbReference type="ARBA" id="ARBA00023069"/>
    </source>
</evidence>
<dbReference type="Pfam" id="PF07995">
    <property type="entry name" value="GSDH"/>
    <property type="match status" value="1"/>
</dbReference>
<dbReference type="InterPro" id="IPR013783">
    <property type="entry name" value="Ig-like_fold"/>
</dbReference>
<dbReference type="InterPro" id="IPR000601">
    <property type="entry name" value="PKD_dom"/>
</dbReference>
<feature type="domain" description="F5/8 type C" evidence="9">
    <location>
        <begin position="1622"/>
        <end position="1763"/>
    </location>
</feature>
<protein>
    <recommendedName>
        <fullName evidence="14">Choice-of-anchor D domain-containing protein</fullName>
    </recommendedName>
</protein>
<dbReference type="SUPFAM" id="SSF52317">
    <property type="entry name" value="Class I glutamine amidotransferase-like"/>
    <property type="match status" value="1"/>
</dbReference>
<evidence type="ECO:0000259" key="11">
    <source>
        <dbReference type="PROSITE" id="PS51175"/>
    </source>
</evidence>
<dbReference type="InterPro" id="IPR011041">
    <property type="entry name" value="Quinoprot_gluc/sorb_DH_b-prop"/>
</dbReference>
<dbReference type="Pfam" id="PF06283">
    <property type="entry name" value="ThuA"/>
    <property type="match status" value="1"/>
</dbReference>
<dbReference type="Proteomes" id="UP000612899">
    <property type="component" value="Unassembled WGS sequence"/>
</dbReference>
<evidence type="ECO:0000259" key="9">
    <source>
        <dbReference type="PROSITE" id="PS50022"/>
    </source>
</evidence>
<dbReference type="InterPro" id="IPR053879">
    <property type="entry name" value="HYDIN_VesB_CFA65-like_Ig"/>
</dbReference>
<keyword evidence="4 8" id="KW-0732">Signal</keyword>
<dbReference type="Pfam" id="PF18911">
    <property type="entry name" value="PKD_4"/>
    <property type="match status" value="1"/>
</dbReference>
<dbReference type="FunFam" id="2.60.40.10:FF:000270">
    <property type="entry name" value="Cell surface protein"/>
    <property type="match status" value="1"/>
</dbReference>
<sequence length="1763" mass="181763">MSALRRVMLCAVLVATALIAPTPTQAAPYNVLVFSKTAGFRHDSIAAGITAIQQLGAANNFTVTATEDAAAFTDANLANYATVVWLHTTGDVLDANQQAAFERYIRAGHGYAGVHSAADTEYGWAWYGNLVGAYFAAHPAGTPTATVKVEDPAHNSTAHLPARWSRLDELYNFQTNPRSSGAHVLASLDERSYSGGTMGADHPIAWCKAYDGGRSWYTGLGHTIESYSDTAFRNHLLGGIQTSAGVVGADCKASLTGSFSKVTLDSNTQNPMELDVAPDGRVFYIERDGRVQIIKPATGTTVTAISLSVFTGNEDGLLGIRLDPNFASNGWVYLYYAPPAGGARNQISRFTVVGDSISLSSEVVLLQVPTQRNTCCHAGGSMTFDAAGNLYLATGDNTNPFESDGYAPLDERAGRQDFDSQRTSGNTNDLRGKIIRIHPEANGTYTIPSGNLFPVGTALTKPEIFAMGFRNPFRIGTDKATNTLYVADYGPDAGAENPNRGPSGTVEWNIVTAGNYGWPYCHGNNYAYNDWTFPSGPSGPKFNCAAPVNNSPNNTGLQNLPPARAATVDYDYDGNPLFPEIGGGGAPMGGPVYRFNAALNSARKWPAYWDGKALFGEWNQNKMYTMQVTPDGKSLVDINQLLPGINVLRPMDLEFGPDGAMYLIEWGTGFGGNNADSGIYRIDYTVGDAAPIAVASGTPTSGPTPLTVNFSSAGSNDPGGQPITYAWTFGDGGTSTAQNPSHTYATAGNYTAQLTVRDPGGQTGVANVPITVGNTAPIVNLTFPADGGVFGWGDQVRYTATVTDPEDGTANCSRMVLQYYLGHDEHGHPIQNYTGCSGLVQIPASSGHGDDSNVFSVFEAVYADNGGLVGRKLIQLQPKRKQAEHFTSTGRAPGAIGGGDPGVQRETASDPAGGFQNIGFIEDGDYWSFSPVNLTNITAIGFRVASAAAGGRIEVRTGSASGTLLGTATFAATGGWQTYIDVSTAINTSTASGPLFFVAKNPTGNTGQGPIMNVNWVDFVGRGMADSSALTISPSSAAFGSLLVGQTSSPQAITVSNPNPGPANISSVTVSGQFTQTNSCPTQLGAGASCTINVRFAPTSAGTQAGTLSVANSTTPQPLTVALTGTGISGTSNLALGKPITASSQNNGFVAGNANDNNPDTYWESANNAFPQWIQVDLGAPTQVGSVTLRLPPATSWGTRTQTLSVQGSNDGTTFSTLSASAGRVFDPATGNQVAISFAAASVRYVRVNITANTGWPAGQVSEFQIFPGTGTPTATLSAAPTSLSFGSVNVGTTTNPQTFTVTNTGTAAATLSSITAASQFAQTNNCGSTLAAGASCIVSVTFSPTSAGAKTGTVTVNSNATNPALAVNVTGTGVTPGSATLTASPTSLNLGTVNVGATSPAMAITIANTGSVAASVTSIAAASQFGQTNNCGSSIAAGASCTVNVTFSPTSAGAKTGTLTVNSNATNPTLTVNLSGTGTTGGVTNLALNRPVSGNSNQNFVPGNSVDGNADSYWESPNNAFPQSITVDLGVSATISSIVLKLPPGWGSRNQTLQILGSTNGSTFNSIVASTTYTFNPSTANTVTINVPAGTTATHVRVTISANTGWPAGQLSELQVMGTSGSQPNPDLALNRPITASSITQTYVATNAVDGNSSTYWESAAGFPQTLTVDLGSSQSVSRVSLNLPPAASWSTRQQILSVEGSPTGTTYSTIVASSTYTFNPATGNTVTITFSSASTRFVRLNFTSNTGAAGAQLSVLSVYAA</sequence>
<evidence type="ECO:0000313" key="13">
    <source>
        <dbReference type="Proteomes" id="UP000612899"/>
    </source>
</evidence>
<dbReference type="InterPro" id="IPR012938">
    <property type="entry name" value="Glc/Sorbosone_DH"/>
</dbReference>
<dbReference type="GO" id="GO:0005975">
    <property type="term" value="P:carbohydrate metabolic process"/>
    <property type="evidence" value="ECO:0007669"/>
    <property type="project" value="UniProtKB-ARBA"/>
</dbReference>
<evidence type="ECO:0000256" key="1">
    <source>
        <dbReference type="ARBA" id="ARBA00004138"/>
    </source>
</evidence>
<evidence type="ECO:0000256" key="4">
    <source>
        <dbReference type="ARBA" id="ARBA00022729"/>
    </source>
</evidence>
<dbReference type="InterPro" id="IPR005084">
    <property type="entry name" value="CBM6"/>
</dbReference>
<evidence type="ECO:0008006" key="14">
    <source>
        <dbReference type="Google" id="ProtNLM"/>
    </source>
</evidence>
<feature type="domain" description="CBM6" evidence="11">
    <location>
        <begin position="879"/>
        <end position="1020"/>
    </location>
</feature>
<name>A0A8J3QDA2_9ACTN</name>
<dbReference type="Gene3D" id="2.120.10.30">
    <property type="entry name" value="TolB, C-terminal domain"/>
    <property type="match status" value="1"/>
</dbReference>
<dbReference type="EMBL" id="BONY01000038">
    <property type="protein sequence ID" value="GIH07654.1"/>
    <property type="molecule type" value="Genomic_DNA"/>
</dbReference>
<feature type="domain" description="PKD" evidence="10">
    <location>
        <begin position="691"/>
        <end position="772"/>
    </location>
</feature>
<dbReference type="Gene3D" id="2.60.120.260">
    <property type="entry name" value="Galactose-binding domain-like"/>
    <property type="match status" value="4"/>
</dbReference>
<dbReference type="PROSITE" id="PS50022">
    <property type="entry name" value="FA58C_3"/>
    <property type="match status" value="3"/>
</dbReference>
<dbReference type="CDD" id="cd04084">
    <property type="entry name" value="CBM6_xylanase-like"/>
    <property type="match status" value="1"/>
</dbReference>
<dbReference type="SMART" id="SM00231">
    <property type="entry name" value="FA58C"/>
    <property type="match status" value="3"/>
</dbReference>
<comment type="subcellular location">
    <subcellularLocation>
        <location evidence="1">Cell projection</location>
        <location evidence="1">Cilium</location>
    </subcellularLocation>
    <subcellularLocation>
        <location evidence="2">Cytoplasm</location>
    </subcellularLocation>
</comment>
<dbReference type="Pfam" id="PF03422">
    <property type="entry name" value="CBM_6"/>
    <property type="match status" value="1"/>
</dbReference>
<evidence type="ECO:0000256" key="6">
    <source>
        <dbReference type="ARBA" id="ARBA00023273"/>
    </source>
</evidence>
<dbReference type="InterPro" id="IPR022409">
    <property type="entry name" value="PKD/Chitinase_dom"/>
</dbReference>
<feature type="domain" description="F5/8 type C" evidence="9">
    <location>
        <begin position="1473"/>
        <end position="1620"/>
    </location>
</feature>
<dbReference type="PANTHER" id="PTHR40469">
    <property type="entry name" value="SECRETED GLYCOSYL HYDROLASE"/>
    <property type="match status" value="1"/>
</dbReference>
<dbReference type="PROSITE" id="PS51175">
    <property type="entry name" value="CBM6"/>
    <property type="match status" value="1"/>
</dbReference>
<dbReference type="InterPro" id="IPR006584">
    <property type="entry name" value="Cellulose-bd_IV"/>
</dbReference>
<dbReference type="InterPro" id="IPR029010">
    <property type="entry name" value="ThuA-like"/>
</dbReference>
<accession>A0A8J3QDA2</accession>
<feature type="domain" description="F5/8 type C" evidence="9">
    <location>
        <begin position="1121"/>
        <end position="1269"/>
    </location>
</feature>
<dbReference type="CDD" id="cd00146">
    <property type="entry name" value="PKD"/>
    <property type="match status" value="1"/>
</dbReference>
<dbReference type="PROSITE" id="PS50093">
    <property type="entry name" value="PKD"/>
    <property type="match status" value="1"/>
</dbReference>
<dbReference type="NCBIfam" id="NF012200">
    <property type="entry name" value="choice_anch_D"/>
    <property type="match status" value="3"/>
</dbReference>
<evidence type="ECO:0000256" key="3">
    <source>
        <dbReference type="ARBA" id="ARBA00022490"/>
    </source>
</evidence>
<keyword evidence="13" id="KW-1185">Reference proteome</keyword>
<dbReference type="InterPro" id="IPR029062">
    <property type="entry name" value="Class_I_gatase-like"/>
</dbReference>
<evidence type="ECO:0000256" key="7">
    <source>
        <dbReference type="SAM" id="MobiDB-lite"/>
    </source>
</evidence>
<evidence type="ECO:0000259" key="10">
    <source>
        <dbReference type="PROSITE" id="PS50093"/>
    </source>
</evidence>
<evidence type="ECO:0000313" key="12">
    <source>
        <dbReference type="EMBL" id="GIH07654.1"/>
    </source>
</evidence>
<dbReference type="Pfam" id="PF22633">
    <property type="entry name" value="F5_F8_type_C_2"/>
    <property type="match status" value="1"/>
</dbReference>
<dbReference type="GO" id="GO:0030246">
    <property type="term" value="F:carbohydrate binding"/>
    <property type="evidence" value="ECO:0007669"/>
    <property type="project" value="InterPro"/>
</dbReference>
<keyword evidence="3" id="KW-0963">Cytoplasm</keyword>
<feature type="region of interest" description="Disordered" evidence="7">
    <location>
        <begin position="885"/>
        <end position="909"/>
    </location>
</feature>
<dbReference type="SMART" id="SM00089">
    <property type="entry name" value="PKD"/>
    <property type="match status" value="1"/>
</dbReference>
<feature type="signal peptide" evidence="8">
    <location>
        <begin position="1"/>
        <end position="26"/>
    </location>
</feature>
<proteinExistence type="predicted"/>
<dbReference type="SUPFAM" id="SSF50952">
    <property type="entry name" value="Soluble quinoprotein glucose dehydrogenase"/>
    <property type="match status" value="1"/>
</dbReference>
<dbReference type="PANTHER" id="PTHR40469:SF2">
    <property type="entry name" value="GALACTOSE-BINDING DOMAIN-LIKE SUPERFAMILY PROTEIN"/>
    <property type="match status" value="1"/>
</dbReference>
<evidence type="ECO:0000256" key="2">
    <source>
        <dbReference type="ARBA" id="ARBA00004496"/>
    </source>
</evidence>
<feature type="chain" id="PRO_5035321952" description="Choice-of-anchor D domain-containing protein" evidence="8">
    <location>
        <begin position="27"/>
        <end position="1763"/>
    </location>
</feature>
<dbReference type="InterPro" id="IPR031549">
    <property type="entry name" value="ASH"/>
</dbReference>
<dbReference type="Pfam" id="PF22544">
    <property type="entry name" value="HYDIN_VesB_CFA65-like_Ig"/>
    <property type="match status" value="1"/>
</dbReference>
<dbReference type="Gene3D" id="3.40.50.880">
    <property type="match status" value="1"/>
</dbReference>
<dbReference type="InterPro" id="IPR035986">
    <property type="entry name" value="PKD_dom_sf"/>
</dbReference>
<dbReference type="Gene3D" id="2.60.40.10">
    <property type="entry name" value="Immunoglobulins"/>
    <property type="match status" value="4"/>
</dbReference>
<dbReference type="InterPro" id="IPR008979">
    <property type="entry name" value="Galactose-bd-like_sf"/>
</dbReference>
<comment type="caution">
    <text evidence="12">The sequence shown here is derived from an EMBL/GenBank/DDBJ whole genome shotgun (WGS) entry which is preliminary data.</text>
</comment>
<keyword evidence="5" id="KW-0969">Cilium</keyword>
<dbReference type="Pfam" id="PF15780">
    <property type="entry name" value="ASH"/>
    <property type="match status" value="2"/>
</dbReference>
<dbReference type="SUPFAM" id="SSF49785">
    <property type="entry name" value="Galactose-binding domain-like"/>
    <property type="match status" value="4"/>
</dbReference>
<keyword evidence="6" id="KW-0966">Cell projection</keyword>
<dbReference type="GO" id="GO:0005737">
    <property type="term" value="C:cytoplasm"/>
    <property type="evidence" value="ECO:0007669"/>
    <property type="project" value="UniProtKB-SubCell"/>
</dbReference>